<dbReference type="InterPro" id="IPR022555">
    <property type="entry name" value="DUF2577"/>
</dbReference>
<evidence type="ECO:0000313" key="1">
    <source>
        <dbReference type="EMBL" id="MVQ45054.1"/>
    </source>
</evidence>
<proteinExistence type="predicted"/>
<dbReference type="EMBL" id="WGGT01000004">
    <property type="protein sequence ID" value="MVQ45054.1"/>
    <property type="molecule type" value="Genomic_DNA"/>
</dbReference>
<dbReference type="Proteomes" id="UP000479531">
    <property type="component" value="Unassembled WGS sequence"/>
</dbReference>
<reference evidence="1 2" key="1">
    <citation type="submission" date="2019-10" db="EMBL/GenBank/DDBJ databases">
        <title>Roseburia spp. ameliorate alcoholic fatty liver via restoration of gut barrier function.</title>
        <authorList>
            <person name="Seo B."/>
            <person name="Ko G."/>
        </authorList>
    </citation>
    <scope>NUCLEOTIDE SEQUENCE [LARGE SCALE GENOMIC DNA]</scope>
    <source>
        <strain evidence="1 2">SNUG30017</strain>
    </source>
</reference>
<gene>
    <name evidence="1" type="ORF">GCK47_04890</name>
</gene>
<sequence>MVSVHDANDFVRAIQQVSNGVNEAGYPADVMSGTVIAAAPLKIKVEQRFDIASAQLIVPEHLTDCTVDIELDGVKKEMKIYSGLKTGQQVVLIRQQGGQKFLVVDRVV</sequence>
<protein>
    <submittedName>
        <fullName evidence="1">DUF2577 domain-containing protein</fullName>
    </submittedName>
</protein>
<accession>A0A6L6XD81</accession>
<comment type="caution">
    <text evidence="1">The sequence shown here is derived from an EMBL/GenBank/DDBJ whole genome shotgun (WGS) entry which is preliminary data.</text>
</comment>
<evidence type="ECO:0000313" key="2">
    <source>
        <dbReference type="Proteomes" id="UP000479531"/>
    </source>
</evidence>
<dbReference type="AlphaFoldDB" id="A0A6L6XD81"/>
<dbReference type="Pfam" id="PF10844">
    <property type="entry name" value="DUF2577"/>
    <property type="match status" value="1"/>
</dbReference>
<name>A0A6L6XD81_9FIRM</name>
<organism evidence="1 2">
    <name type="scientific">Roseburia intestinalis</name>
    <dbReference type="NCBI Taxonomy" id="166486"/>
    <lineage>
        <taxon>Bacteria</taxon>
        <taxon>Bacillati</taxon>
        <taxon>Bacillota</taxon>
        <taxon>Clostridia</taxon>
        <taxon>Lachnospirales</taxon>
        <taxon>Lachnospiraceae</taxon>
        <taxon>Roseburia</taxon>
    </lineage>
</organism>